<sequence length="84" mass="9245">MSDLSDNDRIDDVAPGDTIAVDRGSGERFYKVVFKDSADGGYVVTLEDDDGETFELELAAGTVVRTHLESKWESPQSPTPHTER</sequence>
<proteinExistence type="predicted"/>
<dbReference type="Proteomes" id="UP000192374">
    <property type="component" value="Unassembled WGS sequence"/>
</dbReference>
<gene>
    <name evidence="2" type="ORF">BST37_06960</name>
    <name evidence="1" type="ORF">MNVI_42340</name>
</gene>
<accession>A0A7I7PK26</accession>
<name>A0A7I7PK26_9MYCO</name>
<dbReference type="AlphaFoldDB" id="A0A7I7PK26"/>
<evidence type="ECO:0000313" key="4">
    <source>
        <dbReference type="Proteomes" id="UP000466894"/>
    </source>
</evidence>
<dbReference type="RefSeq" id="WP_083086966.1">
    <property type="nucleotide sequence ID" value="NZ_AP022583.1"/>
</dbReference>
<reference evidence="1" key="3">
    <citation type="submission" date="2020-02" db="EMBL/GenBank/DDBJ databases">
        <authorList>
            <person name="Matsumoto Y."/>
            <person name="Motooka D."/>
            <person name="Nakamura S."/>
        </authorList>
    </citation>
    <scope>NUCLEOTIDE SEQUENCE</scope>
    <source>
        <strain evidence="1">JCM 16367</strain>
    </source>
</reference>
<dbReference type="KEGG" id="mnv:MNVI_42340"/>
<protein>
    <recommendedName>
        <fullName evidence="5">Oxidoreductase</fullName>
    </recommendedName>
</protein>
<dbReference type="EMBL" id="MVIC01000008">
    <property type="protein sequence ID" value="ORB16288.1"/>
    <property type="molecule type" value="Genomic_DNA"/>
</dbReference>
<evidence type="ECO:0008006" key="5">
    <source>
        <dbReference type="Google" id="ProtNLM"/>
    </source>
</evidence>
<keyword evidence="3" id="KW-1185">Reference proteome</keyword>
<reference evidence="1 4" key="2">
    <citation type="journal article" date="2019" name="Emerg. Microbes Infect.">
        <title>Comprehensive subspecies identification of 175 nontuberculous mycobacteria species based on 7547 genomic profiles.</title>
        <authorList>
            <person name="Matsumoto Y."/>
            <person name="Kinjo T."/>
            <person name="Motooka D."/>
            <person name="Nabeya D."/>
            <person name="Jung N."/>
            <person name="Uechi K."/>
            <person name="Horii T."/>
            <person name="Iida T."/>
            <person name="Fujita J."/>
            <person name="Nakamura S."/>
        </authorList>
    </citation>
    <scope>NUCLEOTIDE SEQUENCE [LARGE SCALE GENOMIC DNA]</scope>
    <source>
        <strain evidence="1 4">JCM 16367</strain>
    </source>
</reference>
<organism evidence="1 4">
    <name type="scientific">Mycobacterium noviomagense</name>
    <dbReference type="NCBI Taxonomy" id="459858"/>
    <lineage>
        <taxon>Bacteria</taxon>
        <taxon>Bacillati</taxon>
        <taxon>Actinomycetota</taxon>
        <taxon>Actinomycetes</taxon>
        <taxon>Mycobacteriales</taxon>
        <taxon>Mycobacteriaceae</taxon>
        <taxon>Mycobacterium</taxon>
    </lineage>
</organism>
<evidence type="ECO:0000313" key="3">
    <source>
        <dbReference type="Proteomes" id="UP000192374"/>
    </source>
</evidence>
<dbReference type="OrthoDB" id="4628667at2"/>
<dbReference type="EMBL" id="AP022583">
    <property type="protein sequence ID" value="BBY08916.1"/>
    <property type="molecule type" value="Genomic_DNA"/>
</dbReference>
<evidence type="ECO:0000313" key="1">
    <source>
        <dbReference type="EMBL" id="BBY08916.1"/>
    </source>
</evidence>
<evidence type="ECO:0000313" key="2">
    <source>
        <dbReference type="EMBL" id="ORB16288.1"/>
    </source>
</evidence>
<dbReference type="Proteomes" id="UP000466894">
    <property type="component" value="Chromosome"/>
</dbReference>
<reference evidence="2 3" key="1">
    <citation type="submission" date="2017-02" db="EMBL/GenBank/DDBJ databases">
        <title>The new phylogeny of genus Mycobacterium.</title>
        <authorList>
            <person name="Tortoli E."/>
            <person name="Trovato A."/>
            <person name="Cirillo D.M."/>
        </authorList>
    </citation>
    <scope>NUCLEOTIDE SEQUENCE [LARGE SCALE GENOMIC DNA]</scope>
    <source>
        <strain evidence="2 3">DSM 45145</strain>
    </source>
</reference>